<dbReference type="InterPro" id="IPR055470">
    <property type="entry name" value="DUF7042"/>
</dbReference>
<protein>
    <submittedName>
        <fullName evidence="5">Uncharacterized protein</fullName>
    </submittedName>
</protein>
<dbReference type="Pfam" id="PF23071">
    <property type="entry name" value="DUF7044"/>
    <property type="match status" value="1"/>
</dbReference>
<accession>A0A835CLL3</accession>
<feature type="domain" description="DUF7043" evidence="3">
    <location>
        <begin position="245"/>
        <end position="373"/>
    </location>
</feature>
<dbReference type="AlphaFoldDB" id="A0A835CLL3"/>
<evidence type="ECO:0000313" key="5">
    <source>
        <dbReference type="EMBL" id="KAF7988367.1"/>
    </source>
</evidence>
<proteinExistence type="predicted"/>
<evidence type="ECO:0000259" key="2">
    <source>
        <dbReference type="Pfam" id="PF23069"/>
    </source>
</evidence>
<evidence type="ECO:0000259" key="3">
    <source>
        <dbReference type="Pfam" id="PF23070"/>
    </source>
</evidence>
<dbReference type="InterPro" id="IPR055472">
    <property type="entry name" value="DUF7044"/>
</dbReference>
<name>A0A835CLL3_APHGI</name>
<sequence>MGVPSCQFPEKWTGQWFQSGKPQPIAVNSSSIGEKSCIQKNGDKYVVFDNLSGEHCFKCLIINDRHENVIQFREVGDCHSELGHMDDMCDATRTDADLFTMFRLNPKPIACPFLGPPFTFTYNRGTQECNNPVSHAEGCTDNSTLLFKYQACPDVSASESNTEELQCLATWKDGRNKYLVGTVKTFGRSSVTYEETFRCFLYETHHQTGKTTYVLAQSGDSTCSALNSVGEGSKQIRLTKGDKEHNRCKYPTWVTKHHDWHTLDHSRSYHFTTGNATLLVKDKSDSIKYSGKDNSYSQEEKIVCHNLEPLESLPGKEKVKLVAHITRGCDIGYVCMIFHKRDGNVIELQQSSRKAVIPDEACSHHDPSDSSFTTLITSSMEKKACPQPGRYTVKSRALSTSPRRKRGIKNKAKRAAEKRTFSEDNEDNECNVSHIQIGCGSADHSEMVIASSCPSEQLVYTCHDRWEESGTYYTIVSQTSSNEQTQGSGQTFCFSMRWNDPEPKLSGRGGRIEQQEQELWLSRPTREFQTGSNEQWTYILTSQGVCEDLTRASAASSSSLSRVSLVLSAGAAILCRLLSR</sequence>
<comment type="caution">
    <text evidence="5">The sequence shown here is derived from an EMBL/GenBank/DDBJ whole genome shotgun (WGS) entry which is preliminary data.</text>
</comment>
<feature type="domain" description="DUF7044" evidence="4">
    <location>
        <begin position="5"/>
        <end position="91"/>
    </location>
</feature>
<dbReference type="Pfam" id="PF23069">
    <property type="entry name" value="DUF7042"/>
    <property type="match status" value="1"/>
</dbReference>
<keyword evidence="6" id="KW-1185">Reference proteome</keyword>
<evidence type="ECO:0000256" key="1">
    <source>
        <dbReference type="SAM" id="MobiDB-lite"/>
    </source>
</evidence>
<dbReference type="OrthoDB" id="9979716at2759"/>
<dbReference type="Pfam" id="PF23070">
    <property type="entry name" value="DUF7043"/>
    <property type="match status" value="1"/>
</dbReference>
<dbReference type="GO" id="GO:0061909">
    <property type="term" value="P:autophagosome-lysosome fusion"/>
    <property type="evidence" value="ECO:0007669"/>
    <property type="project" value="TreeGrafter"/>
</dbReference>
<feature type="compositionally biased region" description="Basic residues" evidence="1">
    <location>
        <begin position="402"/>
        <end position="413"/>
    </location>
</feature>
<dbReference type="PANTHER" id="PTHR22255">
    <property type="entry name" value="LP06548P"/>
    <property type="match status" value="1"/>
</dbReference>
<evidence type="ECO:0000313" key="6">
    <source>
        <dbReference type="Proteomes" id="UP000639338"/>
    </source>
</evidence>
<evidence type="ECO:0000259" key="4">
    <source>
        <dbReference type="Pfam" id="PF23071"/>
    </source>
</evidence>
<feature type="region of interest" description="Disordered" evidence="1">
    <location>
        <begin position="398"/>
        <end position="420"/>
    </location>
</feature>
<dbReference type="Proteomes" id="UP000639338">
    <property type="component" value="Unassembled WGS sequence"/>
</dbReference>
<dbReference type="EMBL" id="JACMRX010000005">
    <property type="protein sequence ID" value="KAF7988367.1"/>
    <property type="molecule type" value="Genomic_DNA"/>
</dbReference>
<feature type="domain" description="DUF7042" evidence="2">
    <location>
        <begin position="107"/>
        <end position="239"/>
    </location>
</feature>
<dbReference type="PANTHER" id="PTHR22255:SF9">
    <property type="entry name" value="LP06548P"/>
    <property type="match status" value="1"/>
</dbReference>
<organism evidence="5 6">
    <name type="scientific">Aphidius gifuensis</name>
    <name type="common">Parasitoid wasp</name>
    <dbReference type="NCBI Taxonomy" id="684658"/>
    <lineage>
        <taxon>Eukaryota</taxon>
        <taxon>Metazoa</taxon>
        <taxon>Ecdysozoa</taxon>
        <taxon>Arthropoda</taxon>
        <taxon>Hexapoda</taxon>
        <taxon>Insecta</taxon>
        <taxon>Pterygota</taxon>
        <taxon>Neoptera</taxon>
        <taxon>Endopterygota</taxon>
        <taxon>Hymenoptera</taxon>
        <taxon>Apocrita</taxon>
        <taxon>Ichneumonoidea</taxon>
        <taxon>Braconidae</taxon>
        <taxon>Aphidiinae</taxon>
        <taxon>Aphidius</taxon>
    </lineage>
</organism>
<dbReference type="InterPro" id="IPR055471">
    <property type="entry name" value="DUF7043"/>
</dbReference>
<gene>
    <name evidence="5" type="ORF">HCN44_000940</name>
</gene>
<reference evidence="5 6" key="1">
    <citation type="submission" date="2020-08" db="EMBL/GenBank/DDBJ databases">
        <title>Aphidius gifuensis genome sequencing and assembly.</title>
        <authorList>
            <person name="Du Z."/>
        </authorList>
    </citation>
    <scope>NUCLEOTIDE SEQUENCE [LARGE SCALE GENOMIC DNA]</scope>
    <source>
        <strain evidence="5">YNYX2018</strain>
        <tissue evidence="5">Adults</tissue>
    </source>
</reference>